<evidence type="ECO:0000259" key="3">
    <source>
        <dbReference type="Pfam" id="PF03959"/>
    </source>
</evidence>
<reference evidence="4 5" key="1">
    <citation type="submission" date="2013-03" db="EMBL/GenBank/DDBJ databases">
        <title>The Genome Sequence of Phialophora europaea CBS 101466.</title>
        <authorList>
            <consortium name="The Broad Institute Genomics Platform"/>
            <person name="Cuomo C."/>
            <person name="de Hoog S."/>
            <person name="Gorbushina A."/>
            <person name="Walker B."/>
            <person name="Young S.K."/>
            <person name="Zeng Q."/>
            <person name="Gargeya S."/>
            <person name="Fitzgerald M."/>
            <person name="Haas B."/>
            <person name="Abouelleil A."/>
            <person name="Allen A.W."/>
            <person name="Alvarado L."/>
            <person name="Arachchi H.M."/>
            <person name="Berlin A.M."/>
            <person name="Chapman S.B."/>
            <person name="Gainer-Dewar J."/>
            <person name="Goldberg J."/>
            <person name="Griggs A."/>
            <person name="Gujja S."/>
            <person name="Hansen M."/>
            <person name="Howarth C."/>
            <person name="Imamovic A."/>
            <person name="Ireland A."/>
            <person name="Larimer J."/>
            <person name="McCowan C."/>
            <person name="Murphy C."/>
            <person name="Pearson M."/>
            <person name="Poon T.W."/>
            <person name="Priest M."/>
            <person name="Roberts A."/>
            <person name="Saif S."/>
            <person name="Shea T."/>
            <person name="Sisk P."/>
            <person name="Sykes S."/>
            <person name="Wortman J."/>
            <person name="Nusbaum C."/>
            <person name="Birren B."/>
        </authorList>
    </citation>
    <scope>NUCLEOTIDE SEQUENCE [LARGE SCALE GENOMIC DNA]</scope>
    <source>
        <strain evidence="4 5">CBS 101466</strain>
    </source>
</reference>
<dbReference type="STRING" id="1220924.W2SAM8"/>
<dbReference type="HOGENOM" id="CLU_051938_4_1_1"/>
<evidence type="ECO:0000313" key="4">
    <source>
        <dbReference type="EMBL" id="ETN44949.1"/>
    </source>
</evidence>
<dbReference type="PANTHER" id="PTHR48070">
    <property type="entry name" value="ESTERASE OVCA2"/>
    <property type="match status" value="1"/>
</dbReference>
<organism evidence="4 5">
    <name type="scientific">Cyphellophora europaea (strain CBS 101466)</name>
    <name type="common">Phialophora europaea</name>
    <dbReference type="NCBI Taxonomy" id="1220924"/>
    <lineage>
        <taxon>Eukaryota</taxon>
        <taxon>Fungi</taxon>
        <taxon>Dikarya</taxon>
        <taxon>Ascomycota</taxon>
        <taxon>Pezizomycotina</taxon>
        <taxon>Eurotiomycetes</taxon>
        <taxon>Chaetothyriomycetidae</taxon>
        <taxon>Chaetothyriales</taxon>
        <taxon>Cyphellophoraceae</taxon>
        <taxon>Cyphellophora</taxon>
    </lineage>
</organism>
<dbReference type="Proteomes" id="UP000030752">
    <property type="component" value="Unassembled WGS sequence"/>
</dbReference>
<dbReference type="AlphaFoldDB" id="W2SAM8"/>
<evidence type="ECO:0000256" key="2">
    <source>
        <dbReference type="SAM" id="MobiDB-lite"/>
    </source>
</evidence>
<keyword evidence="5" id="KW-1185">Reference proteome</keyword>
<feature type="region of interest" description="Disordered" evidence="2">
    <location>
        <begin position="202"/>
        <end position="256"/>
    </location>
</feature>
<keyword evidence="1" id="KW-0378">Hydrolase</keyword>
<dbReference type="SUPFAM" id="SSF53474">
    <property type="entry name" value="alpha/beta-Hydrolases"/>
    <property type="match status" value="1"/>
</dbReference>
<dbReference type="InterPro" id="IPR029058">
    <property type="entry name" value="AB_hydrolase_fold"/>
</dbReference>
<evidence type="ECO:0000313" key="5">
    <source>
        <dbReference type="Proteomes" id="UP000030752"/>
    </source>
</evidence>
<dbReference type="InParanoid" id="W2SAM8"/>
<sequence>MRVLCLHGMGTNAGIFEAQTEIFRSLLPEDLEYDFFDADHEIGAADGVEGIFPGPYTCWYPVPTQTNVKDAHQVVWDLIEEEGPFDIVMGFSQGAALAASVLLHHQIEHPLTSAPFKLAIFICGSLPYCVDSQRGVDVARLFAEPSTTGFGPPRYITYKPSTDDGSSTAHPLYEIPKDVGQGRLRQLERRFNMASIASDEWDQIPVEPGLTPDMSESSSDSDSDAETVSPVFSRTATDSTTPSTANTSGDEGDDFPWKSAKTAAESIDHVIRRYHADVDALKIEIPTAHIYGSKDPYHRQSLELERLCDPRWASSYEHPEGHVVPRRSAINQDIAGTIGKALAAVDICAR</sequence>
<protein>
    <recommendedName>
        <fullName evidence="3">Serine hydrolase domain-containing protein</fullName>
    </recommendedName>
</protein>
<feature type="domain" description="Serine hydrolase" evidence="3">
    <location>
        <begin position="1"/>
        <end position="129"/>
    </location>
</feature>
<dbReference type="PANTHER" id="PTHR48070:SF7">
    <property type="entry name" value="SERINE HYDROLASE FSH DOMAIN-CONTAINING PROTEIN-RELATED"/>
    <property type="match status" value="1"/>
</dbReference>
<dbReference type="eggNOG" id="ENOG502SIR4">
    <property type="taxonomic scope" value="Eukaryota"/>
</dbReference>
<dbReference type="InterPro" id="IPR005645">
    <property type="entry name" value="FSH-like_dom"/>
</dbReference>
<evidence type="ECO:0000256" key="1">
    <source>
        <dbReference type="ARBA" id="ARBA00022801"/>
    </source>
</evidence>
<dbReference type="VEuPathDB" id="FungiDB:HMPREF1541_09824"/>
<dbReference type="GO" id="GO:0019748">
    <property type="term" value="P:secondary metabolic process"/>
    <property type="evidence" value="ECO:0007669"/>
    <property type="project" value="TreeGrafter"/>
</dbReference>
<gene>
    <name evidence="4" type="ORF">HMPREF1541_09824</name>
</gene>
<dbReference type="OrthoDB" id="414698at2759"/>
<dbReference type="InterPro" id="IPR050593">
    <property type="entry name" value="LovG"/>
</dbReference>
<feature type="domain" description="Serine hydrolase" evidence="3">
    <location>
        <begin position="278"/>
        <end position="332"/>
    </location>
</feature>
<feature type="compositionally biased region" description="Polar residues" evidence="2">
    <location>
        <begin position="230"/>
        <end position="249"/>
    </location>
</feature>
<dbReference type="Gene3D" id="3.40.50.1820">
    <property type="entry name" value="alpha/beta hydrolase"/>
    <property type="match status" value="1"/>
</dbReference>
<dbReference type="GO" id="GO:0005737">
    <property type="term" value="C:cytoplasm"/>
    <property type="evidence" value="ECO:0007669"/>
    <property type="project" value="TreeGrafter"/>
</dbReference>
<dbReference type="GO" id="GO:0016787">
    <property type="term" value="F:hydrolase activity"/>
    <property type="evidence" value="ECO:0007669"/>
    <property type="project" value="UniProtKB-KW"/>
</dbReference>
<dbReference type="Pfam" id="PF03959">
    <property type="entry name" value="FSH1"/>
    <property type="match status" value="2"/>
</dbReference>
<dbReference type="EMBL" id="KB822713">
    <property type="protein sequence ID" value="ETN44949.1"/>
    <property type="molecule type" value="Genomic_DNA"/>
</dbReference>
<accession>W2SAM8</accession>
<dbReference type="GeneID" id="19977163"/>
<proteinExistence type="predicted"/>
<dbReference type="RefSeq" id="XP_008712719.1">
    <property type="nucleotide sequence ID" value="XM_008714497.1"/>
</dbReference>
<name>W2SAM8_CYPE1</name>
<dbReference type="GO" id="GO:0005634">
    <property type="term" value="C:nucleus"/>
    <property type="evidence" value="ECO:0007669"/>
    <property type="project" value="TreeGrafter"/>
</dbReference>